<feature type="region of interest" description="Disordered" evidence="1">
    <location>
        <begin position="1"/>
        <end position="24"/>
    </location>
</feature>
<evidence type="ECO:0000313" key="2">
    <source>
        <dbReference type="EMBL" id="KAJ8884270.1"/>
    </source>
</evidence>
<dbReference type="EMBL" id="JARBHB010000005">
    <property type="protein sequence ID" value="KAJ8884270.1"/>
    <property type="molecule type" value="Genomic_DNA"/>
</dbReference>
<organism evidence="2 3">
    <name type="scientific">Dryococelus australis</name>
    <dbReference type="NCBI Taxonomy" id="614101"/>
    <lineage>
        <taxon>Eukaryota</taxon>
        <taxon>Metazoa</taxon>
        <taxon>Ecdysozoa</taxon>
        <taxon>Arthropoda</taxon>
        <taxon>Hexapoda</taxon>
        <taxon>Insecta</taxon>
        <taxon>Pterygota</taxon>
        <taxon>Neoptera</taxon>
        <taxon>Polyneoptera</taxon>
        <taxon>Phasmatodea</taxon>
        <taxon>Verophasmatodea</taxon>
        <taxon>Anareolatae</taxon>
        <taxon>Phasmatidae</taxon>
        <taxon>Eurycanthinae</taxon>
        <taxon>Dryococelus</taxon>
    </lineage>
</organism>
<name>A0ABQ9HJ10_9NEOP</name>
<feature type="compositionally biased region" description="Basic and acidic residues" evidence="1">
    <location>
        <begin position="1"/>
        <end position="14"/>
    </location>
</feature>
<evidence type="ECO:0000313" key="3">
    <source>
        <dbReference type="Proteomes" id="UP001159363"/>
    </source>
</evidence>
<sequence>MIDKENERIIRAETGHGNQPSEEQKRLFQRNNGNFFKLVEYIVKFYVVMTEHVRRVSSEETPVHYLSKNILNEFISFLSSKNTDQILN</sequence>
<protein>
    <submittedName>
        <fullName evidence="2">Uncharacterized protein</fullName>
    </submittedName>
</protein>
<comment type="caution">
    <text evidence="2">The sequence shown here is derived from an EMBL/GenBank/DDBJ whole genome shotgun (WGS) entry which is preliminary data.</text>
</comment>
<keyword evidence="3" id="KW-1185">Reference proteome</keyword>
<evidence type="ECO:0000256" key="1">
    <source>
        <dbReference type="SAM" id="MobiDB-lite"/>
    </source>
</evidence>
<dbReference type="Proteomes" id="UP001159363">
    <property type="component" value="Chromosome 4"/>
</dbReference>
<reference evidence="2 3" key="1">
    <citation type="submission" date="2023-02" db="EMBL/GenBank/DDBJ databases">
        <title>LHISI_Scaffold_Assembly.</title>
        <authorList>
            <person name="Stuart O.P."/>
            <person name="Cleave R."/>
            <person name="Magrath M.J.L."/>
            <person name="Mikheyev A.S."/>
        </authorList>
    </citation>
    <scope>NUCLEOTIDE SEQUENCE [LARGE SCALE GENOMIC DNA]</scope>
    <source>
        <strain evidence="2">Daus_M_001</strain>
        <tissue evidence="2">Leg muscle</tissue>
    </source>
</reference>
<accession>A0ABQ9HJ10</accession>
<proteinExistence type="predicted"/>
<gene>
    <name evidence="2" type="ORF">PR048_016127</name>
</gene>